<dbReference type="AlphaFoldDB" id="A0AAD7WFP8"/>
<dbReference type="PANTHER" id="PTHR12015:SF183">
    <property type="entry name" value="C-C MOTIF CHEMOKINE 3"/>
    <property type="match status" value="1"/>
</dbReference>
<evidence type="ECO:0000256" key="4">
    <source>
        <dbReference type="ARBA" id="ARBA00022729"/>
    </source>
</evidence>
<evidence type="ECO:0000313" key="8">
    <source>
        <dbReference type="Proteomes" id="UP001221898"/>
    </source>
</evidence>
<dbReference type="GO" id="GO:0008009">
    <property type="term" value="F:chemokine activity"/>
    <property type="evidence" value="ECO:0007669"/>
    <property type="project" value="InterPro"/>
</dbReference>
<dbReference type="Proteomes" id="UP001221898">
    <property type="component" value="Unassembled WGS sequence"/>
</dbReference>
<feature type="signal peptide" evidence="5">
    <location>
        <begin position="1"/>
        <end position="21"/>
    </location>
</feature>
<keyword evidence="4 5" id="KW-0732">Signal</keyword>
<sequence>MKNTSTLLILVLLCSVELVFSGPVAIETGHKCCMKYETRRIPVAKVVRYYKTSSSCAKAALVFVTERGKHICVDPSDSFVSSQASRMGSRLTMD</sequence>
<evidence type="ECO:0000256" key="3">
    <source>
        <dbReference type="ARBA" id="ARBA00022525"/>
    </source>
</evidence>
<evidence type="ECO:0000256" key="5">
    <source>
        <dbReference type="SAM" id="SignalP"/>
    </source>
</evidence>
<dbReference type="GO" id="GO:0006955">
    <property type="term" value="P:immune response"/>
    <property type="evidence" value="ECO:0007669"/>
    <property type="project" value="InterPro"/>
</dbReference>
<dbReference type="InterPro" id="IPR001811">
    <property type="entry name" value="Chemokine_IL8-like_dom"/>
</dbReference>
<feature type="chain" id="PRO_5041954006" description="Chemokine interleukin-8-like domain-containing protein" evidence="5">
    <location>
        <begin position="22"/>
        <end position="94"/>
    </location>
</feature>
<comment type="subcellular location">
    <subcellularLocation>
        <location evidence="1">Secreted</location>
    </subcellularLocation>
</comment>
<accession>A0AAD7WFP8</accession>
<name>A0AAD7WFP8_9TELE</name>
<proteinExistence type="predicted"/>
<dbReference type="PANTHER" id="PTHR12015">
    <property type="entry name" value="SMALL INDUCIBLE CYTOKINE A"/>
    <property type="match status" value="1"/>
</dbReference>
<keyword evidence="2" id="KW-0202">Cytokine</keyword>
<dbReference type="CDD" id="cd00272">
    <property type="entry name" value="Chemokine_CC"/>
    <property type="match status" value="1"/>
</dbReference>
<evidence type="ECO:0000313" key="7">
    <source>
        <dbReference type="EMBL" id="KAJ8394905.1"/>
    </source>
</evidence>
<dbReference type="Pfam" id="PF00048">
    <property type="entry name" value="IL8"/>
    <property type="match status" value="1"/>
</dbReference>
<dbReference type="InterPro" id="IPR036048">
    <property type="entry name" value="Interleukin_8-like_sf"/>
</dbReference>
<gene>
    <name evidence="7" type="ORF">AAFF_G00040280</name>
</gene>
<dbReference type="SMART" id="SM00199">
    <property type="entry name" value="SCY"/>
    <property type="match status" value="1"/>
</dbReference>
<dbReference type="EMBL" id="JAINUG010000121">
    <property type="protein sequence ID" value="KAJ8394905.1"/>
    <property type="molecule type" value="Genomic_DNA"/>
</dbReference>
<keyword evidence="3" id="KW-0964">Secreted</keyword>
<dbReference type="GO" id="GO:0005615">
    <property type="term" value="C:extracellular space"/>
    <property type="evidence" value="ECO:0007669"/>
    <property type="project" value="UniProtKB-KW"/>
</dbReference>
<evidence type="ECO:0000259" key="6">
    <source>
        <dbReference type="SMART" id="SM00199"/>
    </source>
</evidence>
<protein>
    <recommendedName>
        <fullName evidence="6">Chemokine interleukin-8-like domain-containing protein</fullName>
    </recommendedName>
</protein>
<organism evidence="7 8">
    <name type="scientific">Aldrovandia affinis</name>
    <dbReference type="NCBI Taxonomy" id="143900"/>
    <lineage>
        <taxon>Eukaryota</taxon>
        <taxon>Metazoa</taxon>
        <taxon>Chordata</taxon>
        <taxon>Craniata</taxon>
        <taxon>Vertebrata</taxon>
        <taxon>Euteleostomi</taxon>
        <taxon>Actinopterygii</taxon>
        <taxon>Neopterygii</taxon>
        <taxon>Teleostei</taxon>
        <taxon>Notacanthiformes</taxon>
        <taxon>Halosauridae</taxon>
        <taxon>Aldrovandia</taxon>
    </lineage>
</organism>
<evidence type="ECO:0000256" key="1">
    <source>
        <dbReference type="ARBA" id="ARBA00004613"/>
    </source>
</evidence>
<dbReference type="InterPro" id="IPR039809">
    <property type="entry name" value="Chemokine_b/g/d"/>
</dbReference>
<comment type="caution">
    <text evidence="7">The sequence shown here is derived from an EMBL/GenBank/DDBJ whole genome shotgun (WGS) entry which is preliminary data.</text>
</comment>
<evidence type="ECO:0000256" key="2">
    <source>
        <dbReference type="ARBA" id="ARBA00022514"/>
    </source>
</evidence>
<keyword evidence="8" id="KW-1185">Reference proteome</keyword>
<dbReference type="SUPFAM" id="SSF54117">
    <property type="entry name" value="Interleukin 8-like chemokines"/>
    <property type="match status" value="1"/>
</dbReference>
<feature type="domain" description="Chemokine interleukin-8-like" evidence="6">
    <location>
        <begin position="29"/>
        <end position="87"/>
    </location>
</feature>
<reference evidence="7" key="1">
    <citation type="journal article" date="2023" name="Science">
        <title>Genome structures resolve the early diversification of teleost fishes.</title>
        <authorList>
            <person name="Parey E."/>
            <person name="Louis A."/>
            <person name="Montfort J."/>
            <person name="Bouchez O."/>
            <person name="Roques C."/>
            <person name="Iampietro C."/>
            <person name="Lluch J."/>
            <person name="Castinel A."/>
            <person name="Donnadieu C."/>
            <person name="Desvignes T."/>
            <person name="Floi Bucao C."/>
            <person name="Jouanno E."/>
            <person name="Wen M."/>
            <person name="Mejri S."/>
            <person name="Dirks R."/>
            <person name="Jansen H."/>
            <person name="Henkel C."/>
            <person name="Chen W.J."/>
            <person name="Zahm M."/>
            <person name="Cabau C."/>
            <person name="Klopp C."/>
            <person name="Thompson A.W."/>
            <person name="Robinson-Rechavi M."/>
            <person name="Braasch I."/>
            <person name="Lecointre G."/>
            <person name="Bobe J."/>
            <person name="Postlethwait J.H."/>
            <person name="Berthelot C."/>
            <person name="Roest Crollius H."/>
            <person name="Guiguen Y."/>
        </authorList>
    </citation>
    <scope>NUCLEOTIDE SEQUENCE</scope>
    <source>
        <strain evidence="7">NC1722</strain>
    </source>
</reference>
<dbReference type="Gene3D" id="2.40.50.40">
    <property type="match status" value="1"/>
</dbReference>